<feature type="transmembrane region" description="Helical" evidence="1">
    <location>
        <begin position="58"/>
        <end position="78"/>
    </location>
</feature>
<keyword evidence="1" id="KW-1133">Transmembrane helix</keyword>
<evidence type="ECO:0000313" key="3">
    <source>
        <dbReference type="Proteomes" id="UP000325945"/>
    </source>
</evidence>
<protein>
    <submittedName>
        <fullName evidence="2">Uncharacterized protein</fullName>
    </submittedName>
</protein>
<organism evidence="2 3">
    <name type="scientific">Aspergillus sergii</name>
    <dbReference type="NCBI Taxonomy" id="1034303"/>
    <lineage>
        <taxon>Eukaryota</taxon>
        <taxon>Fungi</taxon>
        <taxon>Dikarya</taxon>
        <taxon>Ascomycota</taxon>
        <taxon>Pezizomycotina</taxon>
        <taxon>Eurotiomycetes</taxon>
        <taxon>Eurotiomycetidae</taxon>
        <taxon>Eurotiales</taxon>
        <taxon>Aspergillaceae</taxon>
        <taxon>Aspergillus</taxon>
        <taxon>Aspergillus subgen. Circumdati</taxon>
    </lineage>
</organism>
<reference evidence="3" key="1">
    <citation type="submission" date="2019-04" db="EMBL/GenBank/DDBJ databases">
        <title>Friends and foes A comparative genomics studyof 23 Aspergillus species from section Flavi.</title>
        <authorList>
            <consortium name="DOE Joint Genome Institute"/>
            <person name="Kjaerbolling I."/>
            <person name="Vesth T."/>
            <person name="Frisvad J.C."/>
            <person name="Nybo J.L."/>
            <person name="Theobald S."/>
            <person name="Kildgaard S."/>
            <person name="Isbrandt T."/>
            <person name="Kuo A."/>
            <person name="Sato A."/>
            <person name="Lyhne E.K."/>
            <person name="Kogle M.E."/>
            <person name="Wiebenga A."/>
            <person name="Kun R.S."/>
            <person name="Lubbers R.J."/>
            <person name="Makela M.R."/>
            <person name="Barry K."/>
            <person name="Chovatia M."/>
            <person name="Clum A."/>
            <person name="Daum C."/>
            <person name="Haridas S."/>
            <person name="He G."/>
            <person name="LaButti K."/>
            <person name="Lipzen A."/>
            <person name="Mondo S."/>
            <person name="Riley R."/>
            <person name="Salamov A."/>
            <person name="Simmons B.A."/>
            <person name="Magnuson J.K."/>
            <person name="Henrissat B."/>
            <person name="Mortensen U.H."/>
            <person name="Larsen T.O."/>
            <person name="Devries R.P."/>
            <person name="Grigoriev I.V."/>
            <person name="Machida M."/>
            <person name="Baker S.E."/>
            <person name="Andersen M.R."/>
        </authorList>
    </citation>
    <scope>NUCLEOTIDE SEQUENCE [LARGE SCALE GENOMIC DNA]</scope>
    <source>
        <strain evidence="3">CBS 130017</strain>
    </source>
</reference>
<accession>A0A5N6XFI9</accession>
<evidence type="ECO:0000313" key="2">
    <source>
        <dbReference type="EMBL" id="KAE8332021.1"/>
    </source>
</evidence>
<keyword evidence="1" id="KW-0812">Transmembrane</keyword>
<dbReference type="EMBL" id="ML741767">
    <property type="protein sequence ID" value="KAE8332021.1"/>
    <property type="molecule type" value="Genomic_DNA"/>
</dbReference>
<feature type="non-terminal residue" evidence="2">
    <location>
        <position position="95"/>
    </location>
</feature>
<gene>
    <name evidence="2" type="ORF">BDV39DRAFT_168025</name>
</gene>
<dbReference type="Proteomes" id="UP000325945">
    <property type="component" value="Unassembled WGS sequence"/>
</dbReference>
<sequence>MMQKVHGFVHPLSLGPAFISLGPSSIYSDSCGYMQLTYPNDSDQNVLLLSNYLWQDDIIVIALFRIYIVPSLTPSRYIRKQRGKKKKKKKEKKKK</sequence>
<evidence type="ECO:0000256" key="1">
    <source>
        <dbReference type="SAM" id="Phobius"/>
    </source>
</evidence>
<keyword evidence="1" id="KW-0472">Membrane</keyword>
<name>A0A5N6XFI9_9EURO</name>
<proteinExistence type="predicted"/>
<dbReference type="AlphaFoldDB" id="A0A5N6XFI9"/>
<keyword evidence="3" id="KW-1185">Reference proteome</keyword>